<accession>A0A383ARJ4</accession>
<sequence>MKINWAKVKDQVTLLDEEKLAEPDLSRPWLLVVDDEAENRQLFSTVLGKSYNIVTAETGLDALGKISEQEFAVVLSDHRMPAMTGIELCAELERRNHPARRIIVTGYAELHSVIKAINQAGIYRYLTKPVAQEDMTSVIGDAVTQYQMQQENRRLLSVVKDILEENSELQKDVKLLGGTERQRSKVDELIEPKRVDLSVMFIDVRGFTRLSANTTASEVIGLLRELFSPMHR</sequence>
<feature type="domain" description="Guanylate cyclase" evidence="3">
    <location>
        <begin position="198"/>
        <end position="232"/>
    </location>
</feature>
<dbReference type="InterPro" id="IPR001789">
    <property type="entry name" value="Sig_transdc_resp-reg_receiver"/>
</dbReference>
<evidence type="ECO:0000313" key="4">
    <source>
        <dbReference type="EMBL" id="SVE10352.1"/>
    </source>
</evidence>
<evidence type="ECO:0000256" key="1">
    <source>
        <dbReference type="ARBA" id="ARBA00022553"/>
    </source>
</evidence>
<protein>
    <recommendedName>
        <fullName evidence="5">Response regulatory domain-containing protein</fullName>
    </recommendedName>
</protein>
<evidence type="ECO:0008006" key="5">
    <source>
        <dbReference type="Google" id="ProtNLM"/>
    </source>
</evidence>
<feature type="non-terminal residue" evidence="4">
    <location>
        <position position="232"/>
    </location>
</feature>
<evidence type="ECO:0000259" key="2">
    <source>
        <dbReference type="PROSITE" id="PS50110"/>
    </source>
</evidence>
<name>A0A383ARJ4_9ZZZZ</name>
<proteinExistence type="predicted"/>
<organism evidence="4">
    <name type="scientific">marine metagenome</name>
    <dbReference type="NCBI Taxonomy" id="408172"/>
    <lineage>
        <taxon>unclassified sequences</taxon>
        <taxon>metagenomes</taxon>
        <taxon>ecological metagenomes</taxon>
    </lineage>
</organism>
<dbReference type="GO" id="GO:0009190">
    <property type="term" value="P:cyclic nucleotide biosynthetic process"/>
    <property type="evidence" value="ECO:0007669"/>
    <property type="project" value="InterPro"/>
</dbReference>
<dbReference type="EMBL" id="UINC01194318">
    <property type="protein sequence ID" value="SVE10352.1"/>
    <property type="molecule type" value="Genomic_DNA"/>
</dbReference>
<dbReference type="Gene3D" id="3.30.70.1230">
    <property type="entry name" value="Nucleotide cyclase"/>
    <property type="match status" value="1"/>
</dbReference>
<dbReference type="PANTHER" id="PTHR44591:SF19">
    <property type="entry name" value="TWO-COMPONENT RESPONSE REGULATOR-RELATED"/>
    <property type="match status" value="1"/>
</dbReference>
<dbReference type="PROSITE" id="PS50125">
    <property type="entry name" value="GUANYLATE_CYCLASE_2"/>
    <property type="match status" value="1"/>
</dbReference>
<feature type="domain" description="Response regulatory" evidence="2">
    <location>
        <begin position="29"/>
        <end position="143"/>
    </location>
</feature>
<dbReference type="InterPro" id="IPR011006">
    <property type="entry name" value="CheY-like_superfamily"/>
</dbReference>
<dbReference type="InterPro" id="IPR050595">
    <property type="entry name" value="Bact_response_regulator"/>
</dbReference>
<evidence type="ECO:0000259" key="3">
    <source>
        <dbReference type="PROSITE" id="PS50125"/>
    </source>
</evidence>
<reference evidence="4" key="1">
    <citation type="submission" date="2018-05" db="EMBL/GenBank/DDBJ databases">
        <authorList>
            <person name="Lanie J.A."/>
            <person name="Ng W.-L."/>
            <person name="Kazmierczak K.M."/>
            <person name="Andrzejewski T.M."/>
            <person name="Davidsen T.M."/>
            <person name="Wayne K.J."/>
            <person name="Tettelin H."/>
            <person name="Glass J.I."/>
            <person name="Rusch D."/>
            <person name="Podicherti R."/>
            <person name="Tsui H.-C.T."/>
            <person name="Winkler M.E."/>
        </authorList>
    </citation>
    <scope>NUCLEOTIDE SEQUENCE</scope>
</reference>
<dbReference type="SUPFAM" id="SSF55073">
    <property type="entry name" value="Nucleotide cyclase"/>
    <property type="match status" value="1"/>
</dbReference>
<dbReference type="InterPro" id="IPR029787">
    <property type="entry name" value="Nucleotide_cyclase"/>
</dbReference>
<dbReference type="AlphaFoldDB" id="A0A383ARJ4"/>
<dbReference type="SMART" id="SM00448">
    <property type="entry name" value="REC"/>
    <property type="match status" value="1"/>
</dbReference>
<dbReference type="InterPro" id="IPR001054">
    <property type="entry name" value="A/G_cyclase"/>
</dbReference>
<gene>
    <name evidence="4" type="ORF">METZ01_LOCUS463206</name>
</gene>
<dbReference type="GO" id="GO:0000160">
    <property type="term" value="P:phosphorelay signal transduction system"/>
    <property type="evidence" value="ECO:0007669"/>
    <property type="project" value="InterPro"/>
</dbReference>
<dbReference type="SUPFAM" id="SSF52172">
    <property type="entry name" value="CheY-like"/>
    <property type="match status" value="1"/>
</dbReference>
<dbReference type="PANTHER" id="PTHR44591">
    <property type="entry name" value="STRESS RESPONSE REGULATOR PROTEIN 1"/>
    <property type="match status" value="1"/>
</dbReference>
<dbReference type="PROSITE" id="PS50110">
    <property type="entry name" value="RESPONSE_REGULATORY"/>
    <property type="match status" value="1"/>
</dbReference>
<dbReference type="Gene3D" id="3.40.50.2300">
    <property type="match status" value="1"/>
</dbReference>
<keyword evidence="1" id="KW-0597">Phosphoprotein</keyword>
<dbReference type="Pfam" id="PF00072">
    <property type="entry name" value="Response_reg"/>
    <property type="match status" value="1"/>
</dbReference>